<feature type="compositionally biased region" description="Basic residues" evidence="1">
    <location>
        <begin position="338"/>
        <end position="348"/>
    </location>
</feature>
<dbReference type="EMBL" id="BAABHS010000047">
    <property type="protein sequence ID" value="GAA4992384.1"/>
    <property type="molecule type" value="Genomic_DNA"/>
</dbReference>
<gene>
    <name evidence="2" type="ORF">GCM10023205_76100</name>
</gene>
<evidence type="ECO:0000313" key="3">
    <source>
        <dbReference type="Proteomes" id="UP001500466"/>
    </source>
</evidence>
<evidence type="ECO:0000256" key="1">
    <source>
        <dbReference type="SAM" id="MobiDB-lite"/>
    </source>
</evidence>
<accession>A0ABP9I9K1</accession>
<feature type="region of interest" description="Disordered" evidence="1">
    <location>
        <begin position="323"/>
        <end position="348"/>
    </location>
</feature>
<sequence>MVDVYQLRDADLGALGTAALRWRQLAEALDKAESNAANNVGWNLRGSHWTGPAADAAYRNLDRLDGDLRHAAQECRLIFTAVEAAHGVFAAQQAKLRKLLDDAAGRYFVAATAEVTYQEVTFGVGAKTQDIDYATRTNNAMRGGAADLHGGIAAIMRTVNDEDAKLALVIPQLDVVSGTDTNLSSWQGVQQDTAAVASMAGVDANAIPHDPKAAAAWWRGLTPEQQETYLALKPAELGQTDGIPADVRDRANRVMQPRHGRERRGPRARHRVDARRLRRPRHPRGTRPGLRDRRGRNLVHSIGHVARLRRPAESADRILTDHLCRPRGPQTGPVRGRAGCRTRRAARQ</sequence>
<reference evidence="3" key="1">
    <citation type="journal article" date="2019" name="Int. J. Syst. Evol. Microbiol.">
        <title>The Global Catalogue of Microorganisms (GCM) 10K type strain sequencing project: providing services to taxonomists for standard genome sequencing and annotation.</title>
        <authorList>
            <consortium name="The Broad Institute Genomics Platform"/>
            <consortium name="The Broad Institute Genome Sequencing Center for Infectious Disease"/>
            <person name="Wu L."/>
            <person name="Ma J."/>
        </authorList>
    </citation>
    <scope>NUCLEOTIDE SEQUENCE [LARGE SCALE GENOMIC DNA]</scope>
    <source>
        <strain evidence="3">JCM 17986</strain>
    </source>
</reference>
<evidence type="ECO:0008006" key="4">
    <source>
        <dbReference type="Google" id="ProtNLM"/>
    </source>
</evidence>
<proteinExistence type="predicted"/>
<dbReference type="InterPro" id="IPR038332">
    <property type="entry name" value="PPE_sf"/>
</dbReference>
<name>A0ABP9I9K1_9ACTN</name>
<feature type="compositionally biased region" description="Basic residues" evidence="1">
    <location>
        <begin position="256"/>
        <end position="285"/>
    </location>
</feature>
<comment type="caution">
    <text evidence="2">The sequence shown here is derived from an EMBL/GenBank/DDBJ whole genome shotgun (WGS) entry which is preliminary data.</text>
</comment>
<evidence type="ECO:0000313" key="2">
    <source>
        <dbReference type="EMBL" id="GAA4992384.1"/>
    </source>
</evidence>
<dbReference type="Gene3D" id="1.20.1260.20">
    <property type="entry name" value="PPE superfamily"/>
    <property type="match status" value="1"/>
</dbReference>
<dbReference type="Proteomes" id="UP001500466">
    <property type="component" value="Unassembled WGS sequence"/>
</dbReference>
<feature type="region of interest" description="Disordered" evidence="1">
    <location>
        <begin position="255"/>
        <end position="294"/>
    </location>
</feature>
<protein>
    <recommendedName>
        <fullName evidence="4">WXG100 family type VII secretion target</fullName>
    </recommendedName>
</protein>
<organism evidence="2 3">
    <name type="scientific">Yinghuangia aomiensis</name>
    <dbReference type="NCBI Taxonomy" id="676205"/>
    <lineage>
        <taxon>Bacteria</taxon>
        <taxon>Bacillati</taxon>
        <taxon>Actinomycetota</taxon>
        <taxon>Actinomycetes</taxon>
        <taxon>Kitasatosporales</taxon>
        <taxon>Streptomycetaceae</taxon>
        <taxon>Yinghuangia</taxon>
    </lineage>
</organism>
<keyword evidence="3" id="KW-1185">Reference proteome</keyword>